<accession>A0A9E6ZSQ3</accession>
<comment type="subcellular location">
    <subcellularLocation>
        <location evidence="12">Cytoplasm</location>
    </subcellularLocation>
</comment>
<dbReference type="InterPro" id="IPR037099">
    <property type="entry name" value="Fum_R/Succ_DH_flav-like_C_sf"/>
</dbReference>
<keyword evidence="16" id="KW-1185">Reference proteome</keyword>
<dbReference type="Gene3D" id="3.90.700.10">
    <property type="entry name" value="Succinate dehydrogenase/fumarate reductase flavoprotein, catalytic domain"/>
    <property type="match status" value="1"/>
</dbReference>
<evidence type="ECO:0000313" key="15">
    <source>
        <dbReference type="EMBL" id="UNO48499.1"/>
    </source>
</evidence>
<sequence length="509" mass="54420">MNVVDSDFVIVGGGLAGSVAAYRLSEFGDVTLLSKAPPTKSNSYAAQGGIAAAIGPQDSPSLHAADTIAAGAALCRPDMVAMLTERAPGVIRWLNGLGVTFDQHLSGEFALGLEGAHRHRRILHAGGDATGRKVMEVILAALQQIPTIQRETNIQVLGLAQRRDGSVAGAWGQSACHPGQPILFRARRATILATGGVGQLYLRSTNPVGASGDGIALAYCAGAPVRNLEFVQFHPTALDDNEQQCFLISEAVRGAGGVLVDGDGTPIMQDHPLRDLAPRDVVARVIYQYITRRQPVYLDCRRISGFAELFPTIYRHCVSRGRNPAVDLLPVSPAAHFMMGGVLAEMDGTTGVSGLYAIGEVASTGVHGANRLASNSLLECVTMALTLADSMKRSTMVYRKTDMHLDVEDPIALFTPDAPEVIREVQSVMWAAAGIVRDEMSLLAGLEQLNILSERYPQSPSVITARCIVQSALLRKESRGAHYRLDYPSQRPELNGWDNVLSQSGRSPV</sequence>
<evidence type="ECO:0000256" key="7">
    <source>
        <dbReference type="ARBA" id="ARBA00022642"/>
    </source>
</evidence>
<dbReference type="Gene3D" id="3.50.50.60">
    <property type="entry name" value="FAD/NAD(P)-binding domain"/>
    <property type="match status" value="1"/>
</dbReference>
<keyword evidence="6 12" id="KW-0285">Flavoprotein</keyword>
<reference evidence="16" key="1">
    <citation type="journal article" date="2022" name="G3 (Bethesda)">
        <title>Unveiling the complete genome sequence of Alicyclobacillus acidoterrestris DSM 3922T, a taint-producing strain.</title>
        <authorList>
            <person name="Leonardo I.C."/>
            <person name="Barreto Crespo M.T."/>
            <person name="Gaspar F.B."/>
        </authorList>
    </citation>
    <scope>NUCLEOTIDE SEQUENCE [LARGE SCALE GENOMIC DNA]</scope>
    <source>
        <strain evidence="16">DSM 3922</strain>
    </source>
</reference>
<evidence type="ECO:0000256" key="4">
    <source>
        <dbReference type="ARBA" id="ARBA00012173"/>
    </source>
</evidence>
<comment type="similarity">
    <text evidence="3 12">Belongs to the FAD-dependent oxidoreductase 2 family. NadB subfamily.</text>
</comment>
<dbReference type="PRINTS" id="PR00411">
    <property type="entry name" value="PNDRDTASEI"/>
</dbReference>
<dbReference type="SUPFAM" id="SSF56425">
    <property type="entry name" value="Succinate dehydrogenase/fumarate reductase flavoprotein, catalytic domain"/>
    <property type="match status" value="1"/>
</dbReference>
<dbReference type="KEGG" id="aaco:K1I37_17835"/>
<dbReference type="EMBL" id="CP080467">
    <property type="protein sequence ID" value="UNO48499.1"/>
    <property type="molecule type" value="Genomic_DNA"/>
</dbReference>
<dbReference type="EC" id="1.4.3.16" evidence="4 11"/>
<evidence type="ECO:0000256" key="9">
    <source>
        <dbReference type="ARBA" id="ARBA00023002"/>
    </source>
</evidence>
<dbReference type="InterPro" id="IPR036188">
    <property type="entry name" value="FAD/NAD-bd_sf"/>
</dbReference>
<dbReference type="SUPFAM" id="SSF51905">
    <property type="entry name" value="FAD/NAD(P)-binding domain"/>
    <property type="match status" value="1"/>
</dbReference>
<dbReference type="InterPro" id="IPR015939">
    <property type="entry name" value="Fum_Rdtase/Succ_DH_flav-like_C"/>
</dbReference>
<evidence type="ECO:0000256" key="11">
    <source>
        <dbReference type="NCBIfam" id="TIGR00551"/>
    </source>
</evidence>
<comment type="catalytic activity">
    <reaction evidence="10">
        <text>L-aspartate + O2 = iminosuccinate + H2O2</text>
        <dbReference type="Rhea" id="RHEA:25876"/>
        <dbReference type="ChEBI" id="CHEBI:15379"/>
        <dbReference type="ChEBI" id="CHEBI:16240"/>
        <dbReference type="ChEBI" id="CHEBI:29991"/>
        <dbReference type="ChEBI" id="CHEBI:77875"/>
        <dbReference type="EC" id="1.4.3.16"/>
    </reaction>
    <physiologicalReaction direction="left-to-right" evidence="10">
        <dbReference type="Rhea" id="RHEA:25877"/>
    </physiologicalReaction>
</comment>
<gene>
    <name evidence="15" type="primary">nadB</name>
    <name evidence="15" type="ORF">K1I37_17835</name>
</gene>
<evidence type="ECO:0000256" key="6">
    <source>
        <dbReference type="ARBA" id="ARBA00022630"/>
    </source>
</evidence>
<dbReference type="Proteomes" id="UP000829401">
    <property type="component" value="Chromosome"/>
</dbReference>
<dbReference type="AlphaFoldDB" id="T0D3J1"/>
<dbReference type="PANTHER" id="PTHR42716:SF2">
    <property type="entry name" value="L-ASPARTATE OXIDASE, CHLOROPLASTIC"/>
    <property type="match status" value="1"/>
</dbReference>
<comment type="pathway">
    <text evidence="2 12">Cofactor biosynthesis; NAD(+) biosynthesis; iminoaspartate from L-aspartate (oxidase route): step 1/1.</text>
</comment>
<feature type="domain" description="Fumarate reductase/succinate dehydrogenase flavoprotein-like C-terminal" evidence="14">
    <location>
        <begin position="464"/>
        <end position="490"/>
    </location>
</feature>
<evidence type="ECO:0000256" key="3">
    <source>
        <dbReference type="ARBA" id="ARBA00008562"/>
    </source>
</evidence>
<dbReference type="GO" id="GO:0033765">
    <property type="term" value="F:steroid dehydrogenase activity, acting on the CH-CH group of donors"/>
    <property type="evidence" value="ECO:0007669"/>
    <property type="project" value="UniProtKB-ARBA"/>
</dbReference>
<dbReference type="InterPro" id="IPR005288">
    <property type="entry name" value="NadB"/>
</dbReference>
<dbReference type="OrthoDB" id="9806724at2"/>
<dbReference type="GO" id="GO:0034628">
    <property type="term" value="P:'de novo' NAD+ biosynthetic process from L-aspartate"/>
    <property type="evidence" value="ECO:0007669"/>
    <property type="project" value="TreeGrafter"/>
</dbReference>
<evidence type="ECO:0000256" key="5">
    <source>
        <dbReference type="ARBA" id="ARBA00021901"/>
    </source>
</evidence>
<name>T0D3J1_ALIAG</name>
<evidence type="ECO:0000256" key="10">
    <source>
        <dbReference type="ARBA" id="ARBA00048305"/>
    </source>
</evidence>
<evidence type="ECO:0000259" key="14">
    <source>
        <dbReference type="Pfam" id="PF02910"/>
    </source>
</evidence>
<dbReference type="InterPro" id="IPR003953">
    <property type="entry name" value="FAD-dep_OxRdtase_2_FAD-bd"/>
</dbReference>
<evidence type="ECO:0000256" key="2">
    <source>
        <dbReference type="ARBA" id="ARBA00004950"/>
    </source>
</evidence>
<dbReference type="STRING" id="1356854.N007_07565"/>
<dbReference type="GO" id="GO:0008734">
    <property type="term" value="F:L-aspartate oxidase activity"/>
    <property type="evidence" value="ECO:0007669"/>
    <property type="project" value="UniProtKB-UniRule"/>
</dbReference>
<dbReference type="SUPFAM" id="SSF46977">
    <property type="entry name" value="Succinate dehydrogenase/fumarate reductase flavoprotein C-terminal domain"/>
    <property type="match status" value="1"/>
</dbReference>
<evidence type="ECO:0000256" key="12">
    <source>
        <dbReference type="RuleBase" id="RU362049"/>
    </source>
</evidence>
<keyword evidence="7 12" id="KW-0662">Pyridine nucleotide biosynthesis</keyword>
<keyword evidence="8 12" id="KW-0274">FAD</keyword>
<dbReference type="eggNOG" id="COG0029">
    <property type="taxonomic scope" value="Bacteria"/>
</dbReference>
<dbReference type="PANTHER" id="PTHR42716">
    <property type="entry name" value="L-ASPARTATE OXIDASE"/>
    <property type="match status" value="1"/>
</dbReference>
<evidence type="ECO:0000259" key="13">
    <source>
        <dbReference type="Pfam" id="PF00890"/>
    </source>
</evidence>
<protein>
    <recommendedName>
        <fullName evidence="5 11">L-aspartate oxidase</fullName>
        <ecNumber evidence="4 11">1.4.3.16</ecNumber>
    </recommendedName>
</protein>
<evidence type="ECO:0000313" key="16">
    <source>
        <dbReference type="Proteomes" id="UP000829401"/>
    </source>
</evidence>
<comment type="cofactor">
    <cofactor evidence="1 12">
        <name>FAD</name>
        <dbReference type="ChEBI" id="CHEBI:57692"/>
    </cofactor>
</comment>
<dbReference type="InterPro" id="IPR027477">
    <property type="entry name" value="Succ_DH/fumarate_Rdtase_cat_sf"/>
</dbReference>
<accession>T0D3J1</accession>
<dbReference type="NCBIfam" id="TIGR00551">
    <property type="entry name" value="nadB"/>
    <property type="match status" value="1"/>
</dbReference>
<dbReference type="Pfam" id="PF02910">
    <property type="entry name" value="Succ_DH_flav_C"/>
    <property type="match status" value="1"/>
</dbReference>
<dbReference type="Pfam" id="PF00890">
    <property type="entry name" value="FAD_binding_2"/>
    <property type="match status" value="1"/>
</dbReference>
<evidence type="ECO:0000256" key="8">
    <source>
        <dbReference type="ARBA" id="ARBA00022827"/>
    </source>
</evidence>
<dbReference type="PRINTS" id="PR00368">
    <property type="entry name" value="FADPNR"/>
</dbReference>
<dbReference type="GO" id="GO:0005737">
    <property type="term" value="C:cytoplasm"/>
    <property type="evidence" value="ECO:0007669"/>
    <property type="project" value="UniProtKB-SubCell"/>
</dbReference>
<feature type="domain" description="FAD-dependent oxidoreductase 2 FAD-binding" evidence="13">
    <location>
        <begin position="7"/>
        <end position="377"/>
    </location>
</feature>
<dbReference type="RefSeq" id="WP_021296550.1">
    <property type="nucleotide sequence ID" value="NZ_AURB01000130.1"/>
</dbReference>
<proteinExistence type="inferred from homology"/>
<organism evidence="15 16">
    <name type="scientific">Alicyclobacillus acidoterrestris (strain ATCC 49025 / DSM 3922 / CIP 106132 / NCIMB 13137 / GD3B)</name>
    <dbReference type="NCBI Taxonomy" id="1356854"/>
    <lineage>
        <taxon>Bacteria</taxon>
        <taxon>Bacillati</taxon>
        <taxon>Bacillota</taxon>
        <taxon>Bacilli</taxon>
        <taxon>Bacillales</taxon>
        <taxon>Alicyclobacillaceae</taxon>
        <taxon>Alicyclobacillus</taxon>
    </lineage>
</organism>
<comment type="function">
    <text evidence="12">Catalyzes the oxidation of L-aspartate to iminoaspartate.</text>
</comment>
<evidence type="ECO:0000256" key="1">
    <source>
        <dbReference type="ARBA" id="ARBA00001974"/>
    </source>
</evidence>
<dbReference type="Gene3D" id="1.20.58.100">
    <property type="entry name" value="Fumarate reductase/succinate dehydrogenase flavoprotein-like, C-terminal domain"/>
    <property type="match status" value="1"/>
</dbReference>
<keyword evidence="9 12" id="KW-0560">Oxidoreductase</keyword>